<name>A0A812IQ78_SYMPI</name>
<sequence length="65" mass="7451">MYFQWDGGSHGKKKWHYYSDEVNNLLVQSYAAYLSSAGCPLQAIAVDGRTYWVDFAHMEQISVCN</sequence>
<comment type="caution">
    <text evidence="2">The sequence shown here is derived from an EMBL/GenBank/DDBJ whole genome shotgun (WGS) entry which is preliminary data.</text>
</comment>
<evidence type="ECO:0000313" key="3">
    <source>
        <dbReference type="Proteomes" id="UP000649617"/>
    </source>
</evidence>
<reference evidence="2" key="1">
    <citation type="submission" date="2021-02" db="EMBL/GenBank/DDBJ databases">
        <authorList>
            <person name="Dougan E. K."/>
            <person name="Rhodes N."/>
            <person name="Thang M."/>
            <person name="Chan C."/>
        </authorList>
    </citation>
    <scope>NUCLEOTIDE SEQUENCE</scope>
</reference>
<feature type="domain" description="WWE" evidence="1">
    <location>
        <begin position="1"/>
        <end position="65"/>
    </location>
</feature>
<organism evidence="2 3">
    <name type="scientific">Symbiodinium pilosum</name>
    <name type="common">Dinoflagellate</name>
    <dbReference type="NCBI Taxonomy" id="2952"/>
    <lineage>
        <taxon>Eukaryota</taxon>
        <taxon>Sar</taxon>
        <taxon>Alveolata</taxon>
        <taxon>Dinophyceae</taxon>
        <taxon>Suessiales</taxon>
        <taxon>Symbiodiniaceae</taxon>
        <taxon>Symbiodinium</taxon>
    </lineage>
</organism>
<dbReference type="Gene3D" id="3.30.720.50">
    <property type="match status" value="1"/>
</dbReference>
<dbReference type="EMBL" id="CAJNIZ010000036">
    <property type="protein sequence ID" value="CAE7151788.1"/>
    <property type="molecule type" value="Genomic_DNA"/>
</dbReference>
<evidence type="ECO:0000259" key="1">
    <source>
        <dbReference type="PROSITE" id="PS50918"/>
    </source>
</evidence>
<protein>
    <recommendedName>
        <fullName evidence="1">WWE domain-containing protein</fullName>
    </recommendedName>
</protein>
<proteinExistence type="predicted"/>
<accession>A0A812IQ78</accession>
<gene>
    <name evidence="2" type="ORF">SPIL2461_LOCUS216</name>
</gene>
<dbReference type="Proteomes" id="UP000649617">
    <property type="component" value="Unassembled WGS sequence"/>
</dbReference>
<dbReference type="AlphaFoldDB" id="A0A812IQ78"/>
<dbReference type="PROSITE" id="PS50918">
    <property type="entry name" value="WWE"/>
    <property type="match status" value="1"/>
</dbReference>
<evidence type="ECO:0000313" key="2">
    <source>
        <dbReference type="EMBL" id="CAE7151788.1"/>
    </source>
</evidence>
<dbReference type="SUPFAM" id="SSF117839">
    <property type="entry name" value="WWE domain"/>
    <property type="match status" value="1"/>
</dbReference>
<keyword evidence="3" id="KW-1185">Reference proteome</keyword>
<dbReference type="Pfam" id="PF02825">
    <property type="entry name" value="WWE"/>
    <property type="match status" value="1"/>
</dbReference>
<feature type="non-terminal residue" evidence="2">
    <location>
        <position position="1"/>
    </location>
</feature>
<dbReference type="OrthoDB" id="421798at2759"/>
<dbReference type="InterPro" id="IPR037197">
    <property type="entry name" value="WWE_dom_sf"/>
</dbReference>
<dbReference type="InterPro" id="IPR004170">
    <property type="entry name" value="WWE_dom"/>
</dbReference>